<dbReference type="PANTHER" id="PTHR37297">
    <property type="entry name" value="PROTEIN NRDI"/>
    <property type="match status" value="1"/>
</dbReference>
<dbReference type="KEGG" id="mhl:MHLP_00740"/>
<dbReference type="NCBIfam" id="TIGR00333">
    <property type="entry name" value="nrdI"/>
    <property type="match status" value="1"/>
</dbReference>
<dbReference type="PATRIC" id="fig|1212765.3.peg.172"/>
<keyword evidence="1" id="KW-0687">Ribonucleoprotein</keyword>
<dbReference type="Pfam" id="PF07972">
    <property type="entry name" value="Flavodoxin_NdrI"/>
    <property type="match status" value="1"/>
</dbReference>
<dbReference type="Proteomes" id="UP000006502">
    <property type="component" value="Chromosome"/>
</dbReference>
<accession>I7BIS7</accession>
<dbReference type="HOGENOM" id="CLU_114845_3_0_14"/>
<evidence type="ECO:0000313" key="1">
    <source>
        <dbReference type="EMBL" id="AFO51728.1"/>
    </source>
</evidence>
<dbReference type="InterPro" id="IPR029039">
    <property type="entry name" value="Flavoprotein-like_sf"/>
</dbReference>
<dbReference type="Gene3D" id="3.40.50.360">
    <property type="match status" value="1"/>
</dbReference>
<dbReference type="PIRSF" id="PIRSF005087">
    <property type="entry name" value="NrdI"/>
    <property type="match status" value="1"/>
</dbReference>
<evidence type="ECO:0000313" key="2">
    <source>
        <dbReference type="Proteomes" id="UP000006502"/>
    </source>
</evidence>
<reference evidence="2" key="2">
    <citation type="submission" date="2012-07" db="EMBL/GenBank/DDBJ databases">
        <title>Complete genome sequence of 'Candidatus Mycoplasma haemolamae'.</title>
        <authorList>
            <person name="Guimaraes A.M.S."/>
            <person name="Toth B."/>
            <person name="Santos A.P."/>
            <person name="Nascimento N.C."/>
            <person name="Sojka J.E."/>
            <person name="Messick J.B."/>
        </authorList>
    </citation>
    <scope>NUCLEOTIDE SEQUENCE [LARGE SCALE GENOMIC DNA]</scope>
    <source>
        <strain evidence="2">Purdue</strain>
    </source>
</reference>
<name>I7BIS7_MYCHA</name>
<dbReference type="OrthoDB" id="350535at2"/>
<dbReference type="GO" id="GO:1990904">
    <property type="term" value="C:ribonucleoprotein complex"/>
    <property type="evidence" value="ECO:0007669"/>
    <property type="project" value="UniProtKB-KW"/>
</dbReference>
<dbReference type="InterPro" id="IPR004465">
    <property type="entry name" value="RNR_NrdI"/>
</dbReference>
<dbReference type="SUPFAM" id="SSF52218">
    <property type="entry name" value="Flavoproteins"/>
    <property type="match status" value="1"/>
</dbReference>
<reference evidence="1 2" key="1">
    <citation type="journal article" date="2012" name="J. Bacteriol.">
        <title>Genome Sequence of "Candidatus Mycoplasma haemolamae" Strain Purdue, a Red Blood Cell Pathogen of Alpacas (Vicugna pacos) and Llamas (Lama glama).</title>
        <authorList>
            <person name="Guimaraes A.M."/>
            <person name="Toth B."/>
            <person name="Santos A.P."/>
            <person name="do Nascimento N.C."/>
            <person name="Kritchevsky J.E."/>
            <person name="Messick J.B."/>
        </authorList>
    </citation>
    <scope>NUCLEOTIDE SEQUENCE [LARGE SCALE GENOMIC DNA]</scope>
    <source>
        <strain evidence="1 2">Purdue</strain>
    </source>
</reference>
<dbReference type="PANTHER" id="PTHR37297:SF1">
    <property type="entry name" value="PROTEIN NRDI"/>
    <property type="match status" value="1"/>
</dbReference>
<sequence length="121" mass="13956">MELWYASRTGKVERIVSKLGFRDVHKILSGEEKASDEYVLFTYTDGYGEIPLIVDSFLSRNFHLLRGVAGSGNRNFGRNFCRSVELIHERYKVPILMKFDLGGNEESIEELRNILINLSLR</sequence>
<dbReference type="STRING" id="1212765.MHLP_00740"/>
<proteinExistence type="predicted"/>
<dbReference type="AlphaFoldDB" id="I7BIS7"/>
<gene>
    <name evidence="1" type="ordered locus">MHLP_00740</name>
</gene>
<protein>
    <submittedName>
        <fullName evidence="1">Ribonucleoprotein</fullName>
    </submittedName>
</protein>
<dbReference type="GO" id="GO:0010181">
    <property type="term" value="F:FMN binding"/>
    <property type="evidence" value="ECO:0007669"/>
    <property type="project" value="InterPro"/>
</dbReference>
<dbReference type="EMBL" id="CP003731">
    <property type="protein sequence ID" value="AFO51728.1"/>
    <property type="molecule type" value="Genomic_DNA"/>
</dbReference>
<organism evidence="1 2">
    <name type="scientific">Mycoplasma haematolamae (strain Purdue)</name>
    <dbReference type="NCBI Taxonomy" id="1212765"/>
    <lineage>
        <taxon>Bacteria</taxon>
        <taxon>Bacillati</taxon>
        <taxon>Mycoplasmatota</taxon>
        <taxon>Mollicutes</taxon>
        <taxon>Mycoplasmataceae</taxon>
        <taxon>Mycoplasma</taxon>
    </lineage>
</organism>
<keyword evidence="2" id="KW-1185">Reference proteome</keyword>